<proteinExistence type="predicted"/>
<evidence type="ECO:0000259" key="2">
    <source>
        <dbReference type="Pfam" id="PF00561"/>
    </source>
</evidence>
<feature type="region of interest" description="Disordered" evidence="1">
    <location>
        <begin position="1"/>
        <end position="63"/>
    </location>
</feature>
<feature type="compositionally biased region" description="Basic and acidic residues" evidence="1">
    <location>
        <begin position="41"/>
        <end position="51"/>
    </location>
</feature>
<dbReference type="Gene3D" id="3.40.50.1820">
    <property type="entry name" value="alpha/beta hydrolase"/>
    <property type="match status" value="1"/>
</dbReference>
<keyword evidence="3" id="KW-0378">Hydrolase</keyword>
<dbReference type="Proteomes" id="UP001291999">
    <property type="component" value="Unassembled WGS sequence"/>
</dbReference>
<evidence type="ECO:0000313" key="4">
    <source>
        <dbReference type="Proteomes" id="UP001291999"/>
    </source>
</evidence>
<dbReference type="InterPro" id="IPR029058">
    <property type="entry name" value="AB_hydrolase_fold"/>
</dbReference>
<feature type="domain" description="AB hydrolase-1" evidence="2">
    <location>
        <begin position="66"/>
        <end position="317"/>
    </location>
</feature>
<sequence>MSSSRALGCERSPSPTTATSGPRSPPVRVQPALPRGLRCSDGPRSRVLERRPPRRHLRRRRPGRAAVLLQHGMPQCRMVAAHLEDGACEAGVLAFSRPRFGRSSWSEPSLASCSRDALEVAAALGVDTFAVLGISFGGPFAAATAAADPERVTAFGICVGIGPWRVLDADAPDLAAELDILALDDQGRTDEAAAAYRELMAGAFDDMLAKESNEELMVAFDAMVSPDGKRDVDWDAFAPPWRKRFARDVREALTTYDGMAHDNVAVGRDWDIHLTTIRQPTYLWYGADDDLLPIEHGRWWKEQLPHAQLTIRPGTGHGGAYFIHSAEMLRTLTDSA</sequence>
<evidence type="ECO:0000256" key="1">
    <source>
        <dbReference type="SAM" id="MobiDB-lite"/>
    </source>
</evidence>
<dbReference type="PANTHER" id="PTHR43433:SF10">
    <property type="entry name" value="AB HYDROLASE-1 DOMAIN-CONTAINING PROTEIN"/>
    <property type="match status" value="1"/>
</dbReference>
<feature type="compositionally biased region" description="Basic residues" evidence="1">
    <location>
        <begin position="52"/>
        <end position="63"/>
    </location>
</feature>
<reference evidence="3 4" key="1">
    <citation type="submission" date="2023-11" db="EMBL/GenBank/DDBJ databases">
        <title>Novel species in genus Nocardioides.</title>
        <authorList>
            <person name="Zhou H."/>
        </authorList>
    </citation>
    <scope>NUCLEOTIDE SEQUENCE [LARGE SCALE GENOMIC DNA]</scope>
    <source>
        <strain evidence="3 4">S-58</strain>
    </source>
</reference>
<protein>
    <submittedName>
        <fullName evidence="3">Alpha/beta hydrolase</fullName>
    </submittedName>
</protein>
<dbReference type="InterPro" id="IPR050471">
    <property type="entry name" value="AB_hydrolase"/>
</dbReference>
<organism evidence="3 4">
    <name type="scientific">Nocardioides renjunii</name>
    <dbReference type="NCBI Taxonomy" id="3095075"/>
    <lineage>
        <taxon>Bacteria</taxon>
        <taxon>Bacillati</taxon>
        <taxon>Actinomycetota</taxon>
        <taxon>Actinomycetes</taxon>
        <taxon>Propionibacteriales</taxon>
        <taxon>Nocardioidaceae</taxon>
        <taxon>Nocardioides</taxon>
    </lineage>
</organism>
<accession>A0ABU5KEV9</accession>
<dbReference type="SUPFAM" id="SSF53474">
    <property type="entry name" value="alpha/beta-Hydrolases"/>
    <property type="match status" value="1"/>
</dbReference>
<dbReference type="RefSeq" id="WP_322425177.1">
    <property type="nucleotide sequence ID" value="NZ_JAXQPW010000006.1"/>
</dbReference>
<dbReference type="EMBL" id="JAXQPW010000006">
    <property type="protein sequence ID" value="MDZ5663379.1"/>
    <property type="molecule type" value="Genomic_DNA"/>
</dbReference>
<dbReference type="GO" id="GO:0016787">
    <property type="term" value="F:hydrolase activity"/>
    <property type="evidence" value="ECO:0007669"/>
    <property type="project" value="UniProtKB-KW"/>
</dbReference>
<feature type="compositionally biased region" description="Polar residues" evidence="1">
    <location>
        <begin position="13"/>
        <end position="22"/>
    </location>
</feature>
<dbReference type="PANTHER" id="PTHR43433">
    <property type="entry name" value="HYDROLASE, ALPHA/BETA FOLD FAMILY PROTEIN"/>
    <property type="match status" value="1"/>
</dbReference>
<name>A0ABU5KEV9_9ACTN</name>
<dbReference type="Pfam" id="PF00561">
    <property type="entry name" value="Abhydrolase_1"/>
    <property type="match status" value="1"/>
</dbReference>
<evidence type="ECO:0000313" key="3">
    <source>
        <dbReference type="EMBL" id="MDZ5663379.1"/>
    </source>
</evidence>
<keyword evidence="4" id="KW-1185">Reference proteome</keyword>
<gene>
    <name evidence="3" type="ORF">SFC79_16515</name>
</gene>
<comment type="caution">
    <text evidence="3">The sequence shown here is derived from an EMBL/GenBank/DDBJ whole genome shotgun (WGS) entry which is preliminary data.</text>
</comment>
<dbReference type="InterPro" id="IPR000073">
    <property type="entry name" value="AB_hydrolase_1"/>
</dbReference>